<dbReference type="PATRIC" id="fig|1678840.3.peg.427"/>
<dbReference type="PANTHER" id="PTHR24031">
    <property type="entry name" value="RNA HELICASE"/>
    <property type="match status" value="1"/>
</dbReference>
<feature type="domain" description="HD Cas3-type" evidence="10">
    <location>
        <begin position="20"/>
        <end position="189"/>
    </location>
</feature>
<proteinExistence type="inferred from homology"/>
<dbReference type="CDD" id="cd09641">
    <property type="entry name" value="Cas3''_I"/>
    <property type="match status" value="1"/>
</dbReference>
<dbReference type="Gene3D" id="3.40.50.300">
    <property type="entry name" value="P-loop containing nucleotide triphosphate hydrolases"/>
    <property type="match status" value="2"/>
</dbReference>
<dbReference type="InterPro" id="IPR006474">
    <property type="entry name" value="Helicase_Cas3_CRISPR-ass_core"/>
</dbReference>
<reference evidence="11" key="1">
    <citation type="journal article" date="2015" name="Genome Announc.">
        <title>Draft Genome Sequence of Anaerolineae Strain TC1, a Novel Isolate from a Methanogenic Wastewater Treatment System.</title>
        <authorList>
            <person name="Matsuura N."/>
            <person name="Tourlousse D.M."/>
            <person name="Sun L."/>
            <person name="Toyonaga M."/>
            <person name="Kuroda K."/>
            <person name="Ohashi A."/>
            <person name="Cruz R."/>
            <person name="Yamaguchi T."/>
            <person name="Sekiguchi Y."/>
        </authorList>
    </citation>
    <scope>NUCLEOTIDE SEQUENCE [LARGE SCALE GENOMIC DNA]</scope>
    <source>
        <strain evidence="11">TC1</strain>
    </source>
</reference>
<dbReference type="STRING" id="1678840.ATC1_11354"/>
<dbReference type="Gene3D" id="1.10.3210.30">
    <property type="match status" value="1"/>
</dbReference>
<sequence length="747" mass="85245">MYFMEQVLKMNYYAHTKGNNIADWQLLIDHLTNTANLAQSFGVDAGISDFSYFAGLLHDIGKYSFAFQNRLKGSKHPVDHSTAGAQELHKKFQNSSIYPIALIISYCIAGHHAGLPDYGSPIDLDGTGTLQSRLKTRIEDYSAYSEELDLSTVIIPKKFPIGSAKKHQLFSVAFFTRMIYSTLVDADYQDTEEFIQGRKTRGESEKIDVLCQRFNQFLTKFSKPENKINQIRTQVLHNCLQKANVNPGFFTLTVPTGGGKTYASLAFALNHAYQHGLKRIVYVIPFTSIIEQNASVFRDCLGKENILEQHADFDFESIFVNDIISSDDETNNALEKLKLSAENWDISITVTTNVQFFESLFSCHSSKCRKIHNLAKSVMIFDEAQMLPREFLFPCMNSLWELVNNYHSSVVFCTATQPSLQRFMPDGTKFIEIIEDPQKLFANYQRVQIEYIGKQTDDELIYRLNEQNQSLCIVNTRKHAKGLFNGLTGEGRYHLSTLMCPIHRKLVLNEVRQRLKEGVSCRVISTQVMEAGIDIDFPIGFRAIAGMDSIIQAAGRINREQKHTSGILYVFETDSKFVKRVPAYIEQGAAIARSILREFKNNPISTDAINAFFEKLYSLQEGDQAFDVNGIMACFEKKEGFFFKTASERFHIIDNRTEPVFIPYDHVAEELIEELKVAPFPRTILRKLQLYTVNIYPQELEELYKKGAINLINDRYSVLSIENFIDFYDEKTGLIIPDIQMGNAIFL</sequence>
<dbReference type="EMBL" id="DF968179">
    <property type="protein sequence ID" value="GAP39420.1"/>
    <property type="molecule type" value="Genomic_DNA"/>
</dbReference>
<dbReference type="SUPFAM" id="SSF109604">
    <property type="entry name" value="HD-domain/PDEase-like"/>
    <property type="match status" value="1"/>
</dbReference>
<evidence type="ECO:0000256" key="7">
    <source>
        <dbReference type="ARBA" id="ARBA00022806"/>
    </source>
</evidence>
<keyword evidence="7" id="KW-0347">Helicase</keyword>
<dbReference type="GO" id="GO:0005524">
    <property type="term" value="F:ATP binding"/>
    <property type="evidence" value="ECO:0007669"/>
    <property type="project" value="UniProtKB-KW"/>
</dbReference>
<dbReference type="GO" id="GO:0004386">
    <property type="term" value="F:helicase activity"/>
    <property type="evidence" value="ECO:0007669"/>
    <property type="project" value="UniProtKB-KW"/>
</dbReference>
<dbReference type="AlphaFoldDB" id="A0A0K8PB95"/>
<gene>
    <name evidence="11" type="ORF">ATC1_11354</name>
</gene>
<dbReference type="Proteomes" id="UP000053370">
    <property type="component" value="Unassembled WGS sequence"/>
</dbReference>
<dbReference type="InterPro" id="IPR038257">
    <property type="entry name" value="CRISPR-assoc_Cas3_HD_sf"/>
</dbReference>
<accession>A0A0K8PB95</accession>
<dbReference type="Pfam" id="PF00270">
    <property type="entry name" value="DEAD"/>
    <property type="match status" value="1"/>
</dbReference>
<dbReference type="Pfam" id="PF22590">
    <property type="entry name" value="Cas3-like_C_2"/>
    <property type="match status" value="1"/>
</dbReference>
<evidence type="ECO:0000256" key="8">
    <source>
        <dbReference type="ARBA" id="ARBA00022840"/>
    </source>
</evidence>
<dbReference type="SMART" id="SM00487">
    <property type="entry name" value="DEXDc"/>
    <property type="match status" value="1"/>
</dbReference>
<evidence type="ECO:0000256" key="5">
    <source>
        <dbReference type="ARBA" id="ARBA00022741"/>
    </source>
</evidence>
<dbReference type="GO" id="GO:0051607">
    <property type="term" value="P:defense response to virus"/>
    <property type="evidence" value="ECO:0007669"/>
    <property type="project" value="UniProtKB-KW"/>
</dbReference>
<comment type="similarity">
    <text evidence="1">In the N-terminal section; belongs to the CRISPR-associated nuclease Cas3-HD family.</text>
</comment>
<organism evidence="11">
    <name type="scientific">Flexilinea flocculi</name>
    <dbReference type="NCBI Taxonomy" id="1678840"/>
    <lineage>
        <taxon>Bacteria</taxon>
        <taxon>Bacillati</taxon>
        <taxon>Chloroflexota</taxon>
        <taxon>Anaerolineae</taxon>
        <taxon>Anaerolineales</taxon>
        <taxon>Anaerolineaceae</taxon>
        <taxon>Flexilinea</taxon>
    </lineage>
</organism>
<dbReference type="OrthoDB" id="9810236at2"/>
<dbReference type="GO" id="GO:0004518">
    <property type="term" value="F:nuclease activity"/>
    <property type="evidence" value="ECO:0007669"/>
    <property type="project" value="UniProtKB-KW"/>
</dbReference>
<evidence type="ECO:0000256" key="9">
    <source>
        <dbReference type="ARBA" id="ARBA00023118"/>
    </source>
</evidence>
<keyword evidence="9" id="KW-0051">Antiviral defense</keyword>
<keyword evidence="5" id="KW-0547">Nucleotide-binding</keyword>
<name>A0A0K8PB95_9CHLR</name>
<dbReference type="SUPFAM" id="SSF52540">
    <property type="entry name" value="P-loop containing nucleoside triphosphate hydrolases"/>
    <property type="match status" value="1"/>
</dbReference>
<dbReference type="NCBIfam" id="TIGR01587">
    <property type="entry name" value="cas3_core"/>
    <property type="match status" value="1"/>
</dbReference>
<evidence type="ECO:0000256" key="1">
    <source>
        <dbReference type="ARBA" id="ARBA00006847"/>
    </source>
</evidence>
<dbReference type="NCBIfam" id="TIGR01596">
    <property type="entry name" value="cas3_HD"/>
    <property type="match status" value="1"/>
</dbReference>
<dbReference type="CDD" id="cd17930">
    <property type="entry name" value="DEXHc_cas3"/>
    <property type="match status" value="1"/>
</dbReference>
<dbReference type="InterPro" id="IPR006483">
    <property type="entry name" value="CRISPR-assoc_Cas3_HD"/>
</dbReference>
<dbReference type="InterPro" id="IPR006674">
    <property type="entry name" value="HD_domain"/>
</dbReference>
<dbReference type="PROSITE" id="PS51643">
    <property type="entry name" value="HD_CAS3"/>
    <property type="match status" value="1"/>
</dbReference>
<evidence type="ECO:0000256" key="4">
    <source>
        <dbReference type="ARBA" id="ARBA00022723"/>
    </source>
</evidence>
<dbReference type="GO" id="GO:0016787">
    <property type="term" value="F:hydrolase activity"/>
    <property type="evidence" value="ECO:0007669"/>
    <property type="project" value="UniProtKB-KW"/>
</dbReference>
<protein>
    <submittedName>
        <fullName evidence="11">CRISPR-associated helicase Cas3</fullName>
    </submittedName>
</protein>
<dbReference type="GO" id="GO:0046872">
    <property type="term" value="F:metal ion binding"/>
    <property type="evidence" value="ECO:0007669"/>
    <property type="project" value="UniProtKB-KW"/>
</dbReference>
<evidence type="ECO:0000256" key="3">
    <source>
        <dbReference type="ARBA" id="ARBA00022722"/>
    </source>
</evidence>
<keyword evidence="3" id="KW-0540">Nuclease</keyword>
<dbReference type="GO" id="GO:0003676">
    <property type="term" value="F:nucleic acid binding"/>
    <property type="evidence" value="ECO:0007669"/>
    <property type="project" value="InterPro"/>
</dbReference>
<evidence type="ECO:0000256" key="6">
    <source>
        <dbReference type="ARBA" id="ARBA00022801"/>
    </source>
</evidence>
<dbReference type="InterPro" id="IPR054712">
    <property type="entry name" value="Cas3-like_dom"/>
</dbReference>
<keyword evidence="4" id="KW-0479">Metal-binding</keyword>
<dbReference type="InterPro" id="IPR014001">
    <property type="entry name" value="Helicase_ATP-bd"/>
</dbReference>
<evidence type="ECO:0000313" key="11">
    <source>
        <dbReference type="EMBL" id="GAP39420.1"/>
    </source>
</evidence>
<evidence type="ECO:0000313" key="12">
    <source>
        <dbReference type="Proteomes" id="UP000053370"/>
    </source>
</evidence>
<keyword evidence="8" id="KW-0067">ATP-binding</keyword>
<dbReference type="Pfam" id="PF01966">
    <property type="entry name" value="HD"/>
    <property type="match status" value="1"/>
</dbReference>
<keyword evidence="12" id="KW-1185">Reference proteome</keyword>
<evidence type="ECO:0000256" key="2">
    <source>
        <dbReference type="ARBA" id="ARBA00009046"/>
    </source>
</evidence>
<dbReference type="InterPro" id="IPR027417">
    <property type="entry name" value="P-loop_NTPase"/>
</dbReference>
<keyword evidence="6" id="KW-0378">Hydrolase</keyword>
<dbReference type="InterPro" id="IPR011545">
    <property type="entry name" value="DEAD/DEAH_box_helicase_dom"/>
</dbReference>
<comment type="similarity">
    <text evidence="2">In the central section; belongs to the CRISPR-associated helicase Cas3 family.</text>
</comment>
<evidence type="ECO:0000259" key="10">
    <source>
        <dbReference type="PROSITE" id="PS51643"/>
    </source>
</evidence>